<gene>
    <name evidence="3" type="ORF">FSB76_10700</name>
</gene>
<dbReference type="PANTHER" id="PTHR12277:SF81">
    <property type="entry name" value="PROTEIN ABHD13"/>
    <property type="match status" value="1"/>
</dbReference>
<dbReference type="Gene3D" id="3.40.50.1820">
    <property type="entry name" value="alpha/beta hydrolase"/>
    <property type="match status" value="1"/>
</dbReference>
<evidence type="ECO:0000256" key="1">
    <source>
        <dbReference type="SAM" id="Phobius"/>
    </source>
</evidence>
<dbReference type="InterPro" id="IPR029058">
    <property type="entry name" value="AB_hydrolase_fold"/>
</dbReference>
<name>A0A5B8VYH0_9SPHI</name>
<dbReference type="AlphaFoldDB" id="A0A5B8VYH0"/>
<proteinExistence type="predicted"/>
<protein>
    <submittedName>
        <fullName evidence="3">Lysophospholipase</fullName>
    </submittedName>
</protein>
<keyword evidence="1" id="KW-0472">Membrane</keyword>
<dbReference type="EMBL" id="CP042437">
    <property type="protein sequence ID" value="QEC76393.1"/>
    <property type="molecule type" value="Genomic_DNA"/>
</dbReference>
<dbReference type="InterPro" id="IPR022742">
    <property type="entry name" value="Hydrolase_4"/>
</dbReference>
<feature type="domain" description="Serine aminopeptidase S33" evidence="2">
    <location>
        <begin position="74"/>
        <end position="184"/>
    </location>
</feature>
<accession>A0A5B8VYH0</accession>
<reference evidence="3 4" key="1">
    <citation type="journal article" date="2013" name="J. Microbiol.">
        <title>Mucilaginibacter ginsenosidivorax sp. nov., with ginsenoside converting activity isolated from sediment.</title>
        <authorList>
            <person name="Kim J.K."/>
            <person name="Choi T.E."/>
            <person name="Liu Q.M."/>
            <person name="Park H.Y."/>
            <person name="Yi T.H."/>
            <person name="Yoon M.H."/>
            <person name="Kim S.C."/>
            <person name="Im W.T."/>
        </authorList>
    </citation>
    <scope>NUCLEOTIDE SEQUENCE [LARGE SCALE GENOMIC DNA]</scope>
    <source>
        <strain evidence="3 4">KHI28</strain>
    </source>
</reference>
<dbReference type="PANTHER" id="PTHR12277">
    <property type="entry name" value="ALPHA/BETA HYDROLASE DOMAIN-CONTAINING PROTEIN"/>
    <property type="match status" value="1"/>
</dbReference>
<evidence type="ECO:0000313" key="3">
    <source>
        <dbReference type="EMBL" id="QEC76393.1"/>
    </source>
</evidence>
<dbReference type="Proteomes" id="UP000321362">
    <property type="component" value="Chromosome"/>
</dbReference>
<evidence type="ECO:0000313" key="4">
    <source>
        <dbReference type="Proteomes" id="UP000321362"/>
    </source>
</evidence>
<dbReference type="RefSeq" id="WP_147053568.1">
    <property type="nucleotide sequence ID" value="NZ_CP042437.1"/>
</dbReference>
<dbReference type="KEGG" id="mgk:FSB76_10700"/>
<organism evidence="3 4">
    <name type="scientific">Mucilaginibacter ginsenosidivorax</name>
    <dbReference type="NCBI Taxonomy" id="862126"/>
    <lineage>
        <taxon>Bacteria</taxon>
        <taxon>Pseudomonadati</taxon>
        <taxon>Bacteroidota</taxon>
        <taxon>Sphingobacteriia</taxon>
        <taxon>Sphingobacteriales</taxon>
        <taxon>Sphingobacteriaceae</taxon>
        <taxon>Mucilaginibacter</taxon>
    </lineage>
</organism>
<feature type="transmembrane region" description="Helical" evidence="1">
    <location>
        <begin position="7"/>
        <end position="28"/>
    </location>
</feature>
<keyword evidence="1" id="KW-0812">Transmembrane</keyword>
<evidence type="ECO:0000259" key="2">
    <source>
        <dbReference type="Pfam" id="PF12146"/>
    </source>
</evidence>
<dbReference type="Pfam" id="PF12146">
    <property type="entry name" value="Hydrolase_4"/>
    <property type="match status" value="1"/>
</dbReference>
<dbReference type="SUPFAM" id="SSF53474">
    <property type="entry name" value="alpha/beta-Hydrolases"/>
    <property type="match status" value="1"/>
</dbReference>
<sequence length="267" mass="30192">MNIILKVTLWLIGIFMGIYLAICCFFYFSQDNLIFQGTGYPAGYQYNFSSAYKEYNIKTADGNTLNGVLFITPKSKGLVFYLHGNGGTIDSWHTVAGNYNNVGYDVFMPDYPGYGKSTGHIKSQQQLLDAVKMAYQHAKTLYPENQIVILGYSIGTGPAAWLASQNHPQKLILLAPYYSLADEAKTLYPFLPSFILKYPLQTYEYLQHTSSPIVIFHGDADELINLSSSRRLQKHFKPGDKLIILKGQHHNGLDDNTDYQAWLKKML</sequence>
<dbReference type="OrthoDB" id="9777090at2"/>
<keyword evidence="4" id="KW-1185">Reference proteome</keyword>
<keyword evidence="1" id="KW-1133">Transmembrane helix</keyword>